<sequence>MILLSKSLCSKRLLAYRQAIRSDFMHTAESNDNENMNFYKNTIRDVMLQAIFLLATDIVMDTHKRKAWTNDGYAAVQDYQIEGG</sequence>
<keyword evidence="2" id="KW-1185">Reference proteome</keyword>
<dbReference type="Proteomes" id="UP001642540">
    <property type="component" value="Unassembled WGS sequence"/>
</dbReference>
<dbReference type="EMBL" id="CAXLJM020000072">
    <property type="protein sequence ID" value="CAL8127696.1"/>
    <property type="molecule type" value="Genomic_DNA"/>
</dbReference>
<proteinExistence type="predicted"/>
<protein>
    <submittedName>
        <fullName evidence="1">Uncharacterized protein</fullName>
    </submittedName>
</protein>
<gene>
    <name evidence="1" type="ORF">ODALV1_LOCUS21939</name>
</gene>
<organism evidence="1 2">
    <name type="scientific">Orchesella dallaii</name>
    <dbReference type="NCBI Taxonomy" id="48710"/>
    <lineage>
        <taxon>Eukaryota</taxon>
        <taxon>Metazoa</taxon>
        <taxon>Ecdysozoa</taxon>
        <taxon>Arthropoda</taxon>
        <taxon>Hexapoda</taxon>
        <taxon>Collembola</taxon>
        <taxon>Entomobryomorpha</taxon>
        <taxon>Entomobryoidea</taxon>
        <taxon>Orchesellidae</taxon>
        <taxon>Orchesellinae</taxon>
        <taxon>Orchesella</taxon>
    </lineage>
</organism>
<reference evidence="1 2" key="1">
    <citation type="submission" date="2024-08" db="EMBL/GenBank/DDBJ databases">
        <authorList>
            <person name="Cucini C."/>
            <person name="Frati F."/>
        </authorList>
    </citation>
    <scope>NUCLEOTIDE SEQUENCE [LARGE SCALE GENOMIC DNA]</scope>
</reference>
<comment type="caution">
    <text evidence="1">The sequence shown here is derived from an EMBL/GenBank/DDBJ whole genome shotgun (WGS) entry which is preliminary data.</text>
</comment>
<name>A0ABP1RGM0_9HEXA</name>
<evidence type="ECO:0000313" key="2">
    <source>
        <dbReference type="Proteomes" id="UP001642540"/>
    </source>
</evidence>
<evidence type="ECO:0000313" key="1">
    <source>
        <dbReference type="EMBL" id="CAL8127696.1"/>
    </source>
</evidence>
<accession>A0ABP1RGM0</accession>